<organism evidence="2 3">
    <name type="scientific">Ornithinimicrobium cerasi</name>
    <dbReference type="NCBI Taxonomy" id="2248773"/>
    <lineage>
        <taxon>Bacteria</taxon>
        <taxon>Bacillati</taxon>
        <taxon>Actinomycetota</taxon>
        <taxon>Actinomycetes</taxon>
        <taxon>Micrococcales</taxon>
        <taxon>Ornithinimicrobiaceae</taxon>
        <taxon>Ornithinimicrobium</taxon>
    </lineage>
</organism>
<dbReference type="SUPFAM" id="SSF53474">
    <property type="entry name" value="alpha/beta-Hydrolases"/>
    <property type="match status" value="1"/>
</dbReference>
<dbReference type="Pfam" id="PF00561">
    <property type="entry name" value="Abhydrolase_1"/>
    <property type="match status" value="1"/>
</dbReference>
<feature type="domain" description="AB hydrolase-1" evidence="1">
    <location>
        <begin position="19"/>
        <end position="132"/>
    </location>
</feature>
<evidence type="ECO:0000259" key="1">
    <source>
        <dbReference type="Pfam" id="PF00561"/>
    </source>
</evidence>
<dbReference type="InterPro" id="IPR000639">
    <property type="entry name" value="Epox_hydrolase-like"/>
</dbReference>
<dbReference type="Gene3D" id="3.40.50.1820">
    <property type="entry name" value="alpha/beta hydrolase"/>
    <property type="match status" value="1"/>
</dbReference>
<dbReference type="AlphaFoldDB" id="A0A285VIM8"/>
<evidence type="ECO:0000313" key="3">
    <source>
        <dbReference type="Proteomes" id="UP000219688"/>
    </source>
</evidence>
<dbReference type="GO" id="GO:0003824">
    <property type="term" value="F:catalytic activity"/>
    <property type="evidence" value="ECO:0007669"/>
    <property type="project" value="InterPro"/>
</dbReference>
<name>A0A285VIM8_9MICO</name>
<dbReference type="EMBL" id="OBQK01000002">
    <property type="protein sequence ID" value="SOC53843.1"/>
    <property type="molecule type" value="Genomic_DNA"/>
</dbReference>
<accession>A0A285VIM8</accession>
<keyword evidence="3" id="KW-1185">Reference proteome</keyword>
<dbReference type="PANTHER" id="PTHR43798">
    <property type="entry name" value="MONOACYLGLYCEROL LIPASE"/>
    <property type="match status" value="1"/>
</dbReference>
<dbReference type="InterPro" id="IPR050266">
    <property type="entry name" value="AB_hydrolase_sf"/>
</dbReference>
<dbReference type="InterPro" id="IPR000073">
    <property type="entry name" value="AB_hydrolase_1"/>
</dbReference>
<evidence type="ECO:0000313" key="2">
    <source>
        <dbReference type="EMBL" id="SOC53843.1"/>
    </source>
</evidence>
<reference evidence="3" key="1">
    <citation type="submission" date="2017-08" db="EMBL/GenBank/DDBJ databases">
        <authorList>
            <person name="Varghese N."/>
            <person name="Submissions S."/>
        </authorList>
    </citation>
    <scope>NUCLEOTIDE SEQUENCE [LARGE SCALE GENOMIC DNA]</scope>
    <source>
        <strain evidence="3">USBA17B2</strain>
    </source>
</reference>
<dbReference type="Proteomes" id="UP000219688">
    <property type="component" value="Unassembled WGS sequence"/>
</dbReference>
<proteinExistence type="predicted"/>
<dbReference type="PRINTS" id="PR00412">
    <property type="entry name" value="EPOXHYDRLASE"/>
</dbReference>
<protein>
    <submittedName>
        <fullName evidence="2">Pimeloyl-ACP methyl ester carboxylesterase</fullName>
    </submittedName>
</protein>
<sequence length="269" mass="28718">MVPYRVPVTISTDVAGHGPAVLLLHAGVADSRMWHHQRDVLVTAGYQVVLPDLRGFGRTPAGTRPWDAADDVLEVADTLALDRFALVGASAGGSVALRVATRAPARVTALALLCPAAPDLTPSEELRRLWREEVRLVDAGDLDGASELMVEHFVGPEADDAARELVLTMQHRAYTLQLAAGAAEEADDDTPLDLADVTAPTLAVAGGHDLPDFSATARRVAGEVPHGELVELLWAGHLPSLERPVETSRLVLGHLDRVRGVERLAHWPA</sequence>
<dbReference type="InterPro" id="IPR029058">
    <property type="entry name" value="AB_hydrolase_fold"/>
</dbReference>
<dbReference type="PRINTS" id="PR00111">
    <property type="entry name" value="ABHYDROLASE"/>
</dbReference>
<gene>
    <name evidence="2" type="ORF">SAMN05421879_102201</name>
</gene>